<dbReference type="RefSeq" id="WP_046369441.1">
    <property type="nucleotide sequence ID" value="NZ_BBWV01000002.1"/>
</dbReference>
<reference evidence="2 3" key="1">
    <citation type="submission" date="2015-04" db="EMBL/GenBank/DDBJ databases">
        <title>Whole genome shotgun sequence of Flavihumibacter petaseus NBRC 106054.</title>
        <authorList>
            <person name="Miyazawa S."/>
            <person name="Hosoyama A."/>
            <person name="Hashimoto M."/>
            <person name="Noguchi M."/>
            <person name="Tsuchikane K."/>
            <person name="Ohji S."/>
            <person name="Yamazoe A."/>
            <person name="Ichikawa N."/>
            <person name="Kimura A."/>
            <person name="Fujita N."/>
        </authorList>
    </citation>
    <scope>NUCLEOTIDE SEQUENCE [LARGE SCALE GENOMIC DNA]</scope>
    <source>
        <strain evidence="2 3">NBRC 106054</strain>
    </source>
</reference>
<feature type="transmembrane region" description="Helical" evidence="1">
    <location>
        <begin position="115"/>
        <end position="137"/>
    </location>
</feature>
<keyword evidence="3" id="KW-1185">Reference proteome</keyword>
<dbReference type="STRING" id="1220578.FPE01S_02_06950"/>
<feature type="transmembrane region" description="Helical" evidence="1">
    <location>
        <begin position="80"/>
        <end position="103"/>
    </location>
</feature>
<feature type="transmembrane region" description="Helical" evidence="1">
    <location>
        <begin position="177"/>
        <end position="194"/>
    </location>
</feature>
<dbReference type="AlphaFoldDB" id="A0A0E9N153"/>
<feature type="transmembrane region" description="Helical" evidence="1">
    <location>
        <begin position="48"/>
        <end position="68"/>
    </location>
</feature>
<dbReference type="Proteomes" id="UP000033121">
    <property type="component" value="Unassembled WGS sequence"/>
</dbReference>
<feature type="transmembrane region" description="Helical" evidence="1">
    <location>
        <begin position="149"/>
        <end position="165"/>
    </location>
</feature>
<protein>
    <submittedName>
        <fullName evidence="2">Uncharacterized protein</fullName>
    </submittedName>
</protein>
<sequence>MNNSAPVLNKITFFIAIGLLGVFAVLTGFSRTFMLPVAAGTFSAPQVIYWHGALAFSWVLIFLTQALLVKAKRFHWHPRLGIAGIVVAIGTAFTMIPAGLFAVEKGLRDGLGQTAISSLFGVVTTAIMFLGLVLSGLFLRSQPAVHKRLMLLATLVLLWPAWFRFRHFFPGIPRPDIWFAVVLADSLIVAAWIWDKKTNGRVHPVLLYVGLFIIGEHTLEVICFDSEGWRQVSNYLYHLLS</sequence>
<name>A0A0E9N153_9BACT</name>
<proteinExistence type="predicted"/>
<organism evidence="2 3">
    <name type="scientific">Flavihumibacter petaseus NBRC 106054</name>
    <dbReference type="NCBI Taxonomy" id="1220578"/>
    <lineage>
        <taxon>Bacteria</taxon>
        <taxon>Pseudomonadati</taxon>
        <taxon>Bacteroidota</taxon>
        <taxon>Chitinophagia</taxon>
        <taxon>Chitinophagales</taxon>
        <taxon>Chitinophagaceae</taxon>
        <taxon>Flavihumibacter</taxon>
    </lineage>
</organism>
<feature type="transmembrane region" description="Helical" evidence="1">
    <location>
        <begin position="7"/>
        <end position="28"/>
    </location>
</feature>
<evidence type="ECO:0000256" key="1">
    <source>
        <dbReference type="SAM" id="Phobius"/>
    </source>
</evidence>
<evidence type="ECO:0000313" key="3">
    <source>
        <dbReference type="Proteomes" id="UP000033121"/>
    </source>
</evidence>
<comment type="caution">
    <text evidence="2">The sequence shown here is derived from an EMBL/GenBank/DDBJ whole genome shotgun (WGS) entry which is preliminary data.</text>
</comment>
<dbReference type="OrthoDB" id="648493at2"/>
<keyword evidence="1" id="KW-0812">Transmembrane</keyword>
<dbReference type="EMBL" id="BBWV01000002">
    <property type="protein sequence ID" value="GAO43589.1"/>
    <property type="molecule type" value="Genomic_DNA"/>
</dbReference>
<keyword evidence="1" id="KW-0472">Membrane</keyword>
<keyword evidence="1" id="KW-1133">Transmembrane helix</keyword>
<accession>A0A0E9N153</accession>
<evidence type="ECO:0000313" key="2">
    <source>
        <dbReference type="EMBL" id="GAO43589.1"/>
    </source>
</evidence>
<gene>
    <name evidence="2" type="ORF">FPE01S_02_06950</name>
</gene>